<dbReference type="Gene3D" id="3.30.2010.10">
    <property type="entry name" value="Metalloproteases ('zincins'), catalytic domain"/>
    <property type="match status" value="1"/>
</dbReference>
<evidence type="ECO:0000256" key="5">
    <source>
        <dbReference type="ARBA" id="ARBA00023049"/>
    </source>
</evidence>
<dbReference type="GO" id="GO:0004222">
    <property type="term" value="F:metalloendopeptidase activity"/>
    <property type="evidence" value="ECO:0007669"/>
    <property type="project" value="InterPro"/>
</dbReference>
<comment type="similarity">
    <text evidence="6">Belongs to the peptidase M48 family.</text>
</comment>
<evidence type="ECO:0000256" key="6">
    <source>
        <dbReference type="RuleBase" id="RU003983"/>
    </source>
</evidence>
<evidence type="ECO:0000256" key="1">
    <source>
        <dbReference type="ARBA" id="ARBA00022670"/>
    </source>
</evidence>
<evidence type="ECO:0000313" key="9">
    <source>
        <dbReference type="EMBL" id="MBB5513795.1"/>
    </source>
</evidence>
<keyword evidence="3 6" id="KW-0378">Hydrolase</keyword>
<dbReference type="EMBL" id="JACHDR010000001">
    <property type="protein sequence ID" value="MBB5513795.1"/>
    <property type="molecule type" value="Genomic_DNA"/>
</dbReference>
<keyword evidence="7" id="KW-0812">Transmembrane</keyword>
<proteinExistence type="inferred from homology"/>
<evidence type="ECO:0000259" key="8">
    <source>
        <dbReference type="Pfam" id="PF01435"/>
    </source>
</evidence>
<dbReference type="CDD" id="cd07326">
    <property type="entry name" value="M56_BlaR1_MecR1_like"/>
    <property type="match status" value="1"/>
</dbReference>
<feature type="domain" description="Peptidase M48" evidence="8">
    <location>
        <begin position="129"/>
        <end position="193"/>
    </location>
</feature>
<dbReference type="Pfam" id="PF01435">
    <property type="entry name" value="Peptidase_M48"/>
    <property type="match status" value="1"/>
</dbReference>
<dbReference type="PANTHER" id="PTHR34978">
    <property type="entry name" value="POSSIBLE SENSOR-TRANSDUCER PROTEIN BLAR"/>
    <property type="match status" value="1"/>
</dbReference>
<gene>
    <name evidence="9" type="ORF">HD598_002482</name>
</gene>
<dbReference type="PANTHER" id="PTHR34978:SF3">
    <property type="entry name" value="SLR0241 PROTEIN"/>
    <property type="match status" value="1"/>
</dbReference>
<evidence type="ECO:0000256" key="7">
    <source>
        <dbReference type="SAM" id="Phobius"/>
    </source>
</evidence>
<reference evidence="9 10" key="1">
    <citation type="submission" date="2020-08" db="EMBL/GenBank/DDBJ databases">
        <title>Sequencing the genomes of 1000 actinobacteria strains.</title>
        <authorList>
            <person name="Klenk H.-P."/>
        </authorList>
    </citation>
    <scope>NUCLEOTIDE SEQUENCE [LARGE SCALE GENOMIC DNA]</scope>
    <source>
        <strain evidence="9 10">DSM 105783</strain>
    </source>
</reference>
<dbReference type="InterPro" id="IPR052173">
    <property type="entry name" value="Beta-lactam_resp_regulator"/>
</dbReference>
<comment type="cofactor">
    <cofactor evidence="6">
        <name>Zn(2+)</name>
        <dbReference type="ChEBI" id="CHEBI:29105"/>
    </cofactor>
    <text evidence="6">Binds 1 zinc ion per subunit.</text>
</comment>
<feature type="transmembrane region" description="Helical" evidence="7">
    <location>
        <begin position="41"/>
        <end position="62"/>
    </location>
</feature>
<sequence length="287" mass="31234">MMLILATIMGAIAVALAWPVPVALSRAKWPSQHPALGMMAWQAVALVGGVTMIGAGFAFGVWPLVEPALRSQLWLVTLTHFALAFSTFLGLHLILTLVMTWYRISRQRLRHRNLLSLLSEPSDLAPNALVIPHDSPVAYCVPGSGQSFTVLSRGLIAHLSDREIKAVIAHERAHLTQRHDLLILAFESWHRSLPWLPTARLARAAVSELIEMLADDAALRVVSKTDLLRALAATLQFSGEQGSVEYDAAADVKKSTFGHPASAERDAAGLPTEVVNSRRLTRLLDAA</sequence>
<protein>
    <submittedName>
        <fullName evidence="9">Zn-dependent protease with chaperone function</fullName>
    </submittedName>
</protein>
<keyword evidence="1 6" id="KW-0645">Protease</keyword>
<keyword evidence="4 6" id="KW-0862">Zinc</keyword>
<accession>A0A7W8TVR4</accession>
<organism evidence="9 10">
    <name type="scientific">Neomicrococcus aestuarii</name>
    <dbReference type="NCBI Taxonomy" id="556325"/>
    <lineage>
        <taxon>Bacteria</taxon>
        <taxon>Bacillati</taxon>
        <taxon>Actinomycetota</taxon>
        <taxon>Actinomycetes</taxon>
        <taxon>Micrococcales</taxon>
        <taxon>Micrococcaceae</taxon>
        <taxon>Neomicrococcus</taxon>
    </lineage>
</organism>
<keyword evidence="7" id="KW-0472">Membrane</keyword>
<comment type="caution">
    <text evidence="9">The sequence shown here is derived from an EMBL/GenBank/DDBJ whole genome shotgun (WGS) entry which is preliminary data.</text>
</comment>
<evidence type="ECO:0000313" key="10">
    <source>
        <dbReference type="Proteomes" id="UP000580797"/>
    </source>
</evidence>
<evidence type="ECO:0000256" key="2">
    <source>
        <dbReference type="ARBA" id="ARBA00022723"/>
    </source>
</evidence>
<dbReference type="InterPro" id="IPR001915">
    <property type="entry name" value="Peptidase_M48"/>
</dbReference>
<dbReference type="AlphaFoldDB" id="A0A7W8TVR4"/>
<evidence type="ECO:0000256" key="3">
    <source>
        <dbReference type="ARBA" id="ARBA00022801"/>
    </source>
</evidence>
<keyword evidence="5 6" id="KW-0482">Metalloprotease</keyword>
<keyword evidence="2" id="KW-0479">Metal-binding</keyword>
<keyword evidence="7" id="KW-1133">Transmembrane helix</keyword>
<dbReference type="Proteomes" id="UP000580797">
    <property type="component" value="Unassembled WGS sequence"/>
</dbReference>
<evidence type="ECO:0000256" key="4">
    <source>
        <dbReference type="ARBA" id="ARBA00022833"/>
    </source>
</evidence>
<dbReference type="GO" id="GO:0006508">
    <property type="term" value="P:proteolysis"/>
    <property type="evidence" value="ECO:0007669"/>
    <property type="project" value="UniProtKB-KW"/>
</dbReference>
<feature type="transmembrane region" description="Helical" evidence="7">
    <location>
        <begin position="74"/>
        <end position="102"/>
    </location>
</feature>
<name>A0A7W8TVR4_9MICC</name>
<dbReference type="GO" id="GO:0046872">
    <property type="term" value="F:metal ion binding"/>
    <property type="evidence" value="ECO:0007669"/>
    <property type="project" value="UniProtKB-KW"/>
</dbReference>